<feature type="transmembrane region" description="Helical" evidence="6">
    <location>
        <begin position="110"/>
        <end position="136"/>
    </location>
</feature>
<accession>A0ABW3BPF2</accession>
<keyword evidence="5 6" id="KW-0472">Membrane</keyword>
<keyword evidence="3 6" id="KW-0812">Transmembrane</keyword>
<dbReference type="Pfam" id="PF03706">
    <property type="entry name" value="LPG_synthase_TM"/>
    <property type="match status" value="1"/>
</dbReference>
<evidence type="ECO:0000256" key="1">
    <source>
        <dbReference type="ARBA" id="ARBA00004651"/>
    </source>
</evidence>
<organism evidence="7 8">
    <name type="scientific">Mariniflexile aquimaris</name>
    <dbReference type="NCBI Taxonomy" id="881009"/>
    <lineage>
        <taxon>Bacteria</taxon>
        <taxon>Pseudomonadati</taxon>
        <taxon>Bacteroidota</taxon>
        <taxon>Flavobacteriia</taxon>
        <taxon>Flavobacteriales</taxon>
        <taxon>Flavobacteriaceae</taxon>
        <taxon>Mariniflexile</taxon>
    </lineage>
</organism>
<feature type="transmembrane region" description="Helical" evidence="6">
    <location>
        <begin position="148"/>
        <end position="166"/>
    </location>
</feature>
<evidence type="ECO:0000256" key="6">
    <source>
        <dbReference type="SAM" id="Phobius"/>
    </source>
</evidence>
<keyword evidence="4 6" id="KW-1133">Transmembrane helix</keyword>
<dbReference type="Proteomes" id="UP001597011">
    <property type="component" value="Unassembled WGS sequence"/>
</dbReference>
<evidence type="ECO:0000313" key="7">
    <source>
        <dbReference type="EMBL" id="MFD0834342.1"/>
    </source>
</evidence>
<evidence type="ECO:0000313" key="8">
    <source>
        <dbReference type="Proteomes" id="UP001597011"/>
    </source>
</evidence>
<proteinExistence type="predicted"/>
<keyword evidence="8" id="KW-1185">Reference proteome</keyword>
<feature type="transmembrane region" description="Helical" evidence="6">
    <location>
        <begin position="227"/>
        <end position="250"/>
    </location>
</feature>
<feature type="transmembrane region" description="Helical" evidence="6">
    <location>
        <begin position="257"/>
        <end position="280"/>
    </location>
</feature>
<sequence length="305" mass="35177">MLIKISIVLIAFYFIYQKLINNTDFIDFLTQKKTFSFKNMLFLLLLSGFNWYFEIIKWQTLVTPLKRIGVMESVEQSLGALTASLFTPNRIGEYGAKAIYYPKAYRKHIVLINLISNLLQQSITVILGVLGLSLFILKYHIVAFNMKWVLWLIIILAILVLAVILLRKSKYFIKWIYFEKIKTFLLTYPKKTIAYGLGFSLLRYLLFSFQFYYLLTIFGIEISYLEAMPAITSMYILASAIPSIFIFDAVVKGSVAVFLFAFIGVNSITILSIVGIMWLFNFALPSIIGSYFVLKFKFPKDPILS</sequence>
<evidence type="ECO:0000256" key="3">
    <source>
        <dbReference type="ARBA" id="ARBA00022692"/>
    </source>
</evidence>
<evidence type="ECO:0000256" key="2">
    <source>
        <dbReference type="ARBA" id="ARBA00022475"/>
    </source>
</evidence>
<evidence type="ECO:0000256" key="4">
    <source>
        <dbReference type="ARBA" id="ARBA00022989"/>
    </source>
</evidence>
<feature type="transmembrane region" description="Helical" evidence="6">
    <location>
        <begin position="35"/>
        <end position="53"/>
    </location>
</feature>
<dbReference type="InterPro" id="IPR022791">
    <property type="entry name" value="L-PG_synthase/AglD"/>
</dbReference>
<keyword evidence="2" id="KW-1003">Cell membrane</keyword>
<protein>
    <submittedName>
        <fullName evidence="7">Lysylphosphatidylglycerol synthase domain-containing protein</fullName>
    </submittedName>
</protein>
<dbReference type="RefSeq" id="WP_379938578.1">
    <property type="nucleotide sequence ID" value="NZ_JBHTIB010000002.1"/>
</dbReference>
<gene>
    <name evidence="7" type="ORF">ACFQ0I_01090</name>
</gene>
<comment type="subcellular location">
    <subcellularLocation>
        <location evidence="1">Cell membrane</location>
        <topology evidence="1">Multi-pass membrane protein</topology>
    </subcellularLocation>
</comment>
<evidence type="ECO:0000256" key="5">
    <source>
        <dbReference type="ARBA" id="ARBA00023136"/>
    </source>
</evidence>
<name>A0ABW3BPF2_9FLAO</name>
<reference evidence="8" key="1">
    <citation type="journal article" date="2019" name="Int. J. Syst. Evol. Microbiol.">
        <title>The Global Catalogue of Microorganisms (GCM) 10K type strain sequencing project: providing services to taxonomists for standard genome sequencing and annotation.</title>
        <authorList>
            <consortium name="The Broad Institute Genomics Platform"/>
            <consortium name="The Broad Institute Genome Sequencing Center for Infectious Disease"/>
            <person name="Wu L."/>
            <person name="Ma J."/>
        </authorList>
    </citation>
    <scope>NUCLEOTIDE SEQUENCE [LARGE SCALE GENOMIC DNA]</scope>
    <source>
        <strain evidence="8">CCUG 60529</strain>
    </source>
</reference>
<dbReference type="EMBL" id="JBHTIB010000002">
    <property type="protein sequence ID" value="MFD0834342.1"/>
    <property type="molecule type" value="Genomic_DNA"/>
</dbReference>
<comment type="caution">
    <text evidence="7">The sequence shown here is derived from an EMBL/GenBank/DDBJ whole genome shotgun (WGS) entry which is preliminary data.</text>
</comment>
<feature type="transmembrane region" description="Helical" evidence="6">
    <location>
        <begin position="192"/>
        <end position="215"/>
    </location>
</feature>